<dbReference type="EMBL" id="WMIF01000018">
    <property type="protein sequence ID" value="MTH35556.1"/>
    <property type="molecule type" value="Genomic_DNA"/>
</dbReference>
<protein>
    <recommendedName>
        <fullName evidence="1">HTH luxR-type domain-containing protein</fullName>
    </recommendedName>
</protein>
<dbReference type="InterPro" id="IPR016032">
    <property type="entry name" value="Sig_transdc_resp-reg_C-effctor"/>
</dbReference>
<proteinExistence type="predicted"/>
<sequence length="375" mass="41777">MRPDSLQQLIATLHHAALQPAGWHGFLLALERAVPGVGATLFGVNAASREAIYVTTGQGIDAQGLKVFADYYHRINPFSGYFLNLAPGRAERSLAHIDDAQLQRTEFYNDWMRQQDDLIGGVALKTRAYRSSSLFVGVNVRRQRREETDARALVLLEQLEPYISHAFEVSQVVAELRATALTGRDDQADQGGVVITDHDFMVLWADPAILSGMAGLLRVDMLGRLRFGDPDVQLWAAQDQTRFGRGGNALRQCEAGPYIIRKLIGPHAEMPVSPLFPGFFHGSGWSERQRTFVISRRNRQVTIEDRLGARFQLSAAEVAIATLIAEGHSTQEMADLRQTSLHTIRNQIRAVLAKMEVRDRGGVIREVMAEKNRNP</sequence>
<dbReference type="InterPro" id="IPR000792">
    <property type="entry name" value="Tscrpt_reg_LuxR_C"/>
</dbReference>
<gene>
    <name evidence="2" type="ORF">GL279_13190</name>
</gene>
<comment type="caution">
    <text evidence="2">The sequence shown here is derived from an EMBL/GenBank/DDBJ whole genome shotgun (WGS) entry which is preliminary data.</text>
</comment>
<dbReference type="GO" id="GO:0006355">
    <property type="term" value="P:regulation of DNA-templated transcription"/>
    <property type="evidence" value="ECO:0007669"/>
    <property type="project" value="InterPro"/>
</dbReference>
<dbReference type="Proteomes" id="UP000442533">
    <property type="component" value="Unassembled WGS sequence"/>
</dbReference>
<accession>A0A844H3X8</accession>
<dbReference type="GO" id="GO:0003677">
    <property type="term" value="F:DNA binding"/>
    <property type="evidence" value="ECO:0007669"/>
    <property type="project" value="InterPro"/>
</dbReference>
<organism evidence="2 3">
    <name type="scientific">Paracoccus limosus</name>
    <dbReference type="NCBI Taxonomy" id="913252"/>
    <lineage>
        <taxon>Bacteria</taxon>
        <taxon>Pseudomonadati</taxon>
        <taxon>Pseudomonadota</taxon>
        <taxon>Alphaproteobacteria</taxon>
        <taxon>Rhodobacterales</taxon>
        <taxon>Paracoccaceae</taxon>
        <taxon>Paracoccus</taxon>
    </lineage>
</organism>
<keyword evidence="3" id="KW-1185">Reference proteome</keyword>
<dbReference type="InterPro" id="IPR036388">
    <property type="entry name" value="WH-like_DNA-bd_sf"/>
</dbReference>
<evidence type="ECO:0000313" key="3">
    <source>
        <dbReference type="Proteomes" id="UP000442533"/>
    </source>
</evidence>
<dbReference type="SMART" id="SM00421">
    <property type="entry name" value="HTH_LUXR"/>
    <property type="match status" value="1"/>
</dbReference>
<evidence type="ECO:0000313" key="2">
    <source>
        <dbReference type="EMBL" id="MTH35556.1"/>
    </source>
</evidence>
<reference evidence="2 3" key="1">
    <citation type="submission" date="2019-11" db="EMBL/GenBank/DDBJ databases">
        <authorList>
            <person name="Dong K."/>
        </authorList>
    </citation>
    <scope>NUCLEOTIDE SEQUENCE [LARGE SCALE GENOMIC DNA]</scope>
    <source>
        <strain evidence="2 3">JCM 17370</strain>
    </source>
</reference>
<name>A0A844H3X8_9RHOB</name>
<dbReference type="SUPFAM" id="SSF46894">
    <property type="entry name" value="C-terminal effector domain of the bipartite response regulators"/>
    <property type="match status" value="1"/>
</dbReference>
<dbReference type="AlphaFoldDB" id="A0A844H3X8"/>
<dbReference type="Gene3D" id="1.10.10.10">
    <property type="entry name" value="Winged helix-like DNA-binding domain superfamily/Winged helix DNA-binding domain"/>
    <property type="match status" value="1"/>
</dbReference>
<evidence type="ECO:0000259" key="1">
    <source>
        <dbReference type="SMART" id="SM00421"/>
    </source>
</evidence>
<dbReference type="OrthoDB" id="4457864at2"/>
<feature type="domain" description="HTH luxR-type" evidence="1">
    <location>
        <begin position="310"/>
        <end position="367"/>
    </location>
</feature>